<evidence type="ECO:0000256" key="3">
    <source>
        <dbReference type="ARBA" id="ARBA00022525"/>
    </source>
</evidence>
<name>A0ABM3VRG9_ERIEU</name>
<evidence type="ECO:0000256" key="4">
    <source>
        <dbReference type="ARBA" id="ARBA00022729"/>
    </source>
</evidence>
<keyword evidence="7" id="KW-1185">Reference proteome</keyword>
<feature type="chain" id="PRO_5045431696" evidence="6">
    <location>
        <begin position="23"/>
        <end position="132"/>
    </location>
</feature>
<sequence>MMDYSLKFTLILIFFNCWPSFGIDYELDGGEAKVNSIITLGIAGGILAATLILMSVVICFYCKVANALKTPKTPCCSFFNATPALLAPEDVAGTTSILQCCDDCGCKVYEDYDTSTMLPPPSPCPCDSNEGL</sequence>
<evidence type="ECO:0000313" key="7">
    <source>
        <dbReference type="Proteomes" id="UP001652624"/>
    </source>
</evidence>
<dbReference type="GeneID" id="132532624"/>
<dbReference type="RefSeq" id="XP_060026930.1">
    <property type="nucleotide sequence ID" value="XM_060170947.1"/>
</dbReference>
<keyword evidence="5" id="KW-0812">Transmembrane</keyword>
<keyword evidence="5" id="KW-0472">Membrane</keyword>
<dbReference type="Pfam" id="PF15193">
    <property type="entry name" value="FAM24"/>
    <property type="match status" value="1"/>
</dbReference>
<dbReference type="PANTHER" id="PTHR35860">
    <property type="entry name" value="PROTEIN FAM24B"/>
    <property type="match status" value="1"/>
</dbReference>
<dbReference type="Proteomes" id="UP001652624">
    <property type="component" value="Chromosome 14"/>
</dbReference>
<comment type="similarity">
    <text evidence="2">Belongs to the FAM24 family.</text>
</comment>
<protein>
    <submittedName>
        <fullName evidence="8">Protein FAM24B-like</fullName>
    </submittedName>
</protein>
<dbReference type="PANTHER" id="PTHR35860:SF1">
    <property type="entry name" value="PROTEIN FAM24A"/>
    <property type="match status" value="1"/>
</dbReference>
<accession>A0ABM3VRG9</accession>
<comment type="subcellular location">
    <subcellularLocation>
        <location evidence="1">Secreted</location>
    </subcellularLocation>
</comment>
<evidence type="ECO:0000256" key="2">
    <source>
        <dbReference type="ARBA" id="ARBA00007386"/>
    </source>
</evidence>
<keyword evidence="5" id="KW-1133">Transmembrane helix</keyword>
<evidence type="ECO:0000256" key="1">
    <source>
        <dbReference type="ARBA" id="ARBA00004613"/>
    </source>
</evidence>
<proteinExistence type="inferred from homology"/>
<organism evidence="7 8">
    <name type="scientific">Erinaceus europaeus</name>
    <name type="common">Western European hedgehog</name>
    <dbReference type="NCBI Taxonomy" id="9365"/>
    <lineage>
        <taxon>Eukaryota</taxon>
        <taxon>Metazoa</taxon>
        <taxon>Chordata</taxon>
        <taxon>Craniata</taxon>
        <taxon>Vertebrata</taxon>
        <taxon>Euteleostomi</taxon>
        <taxon>Mammalia</taxon>
        <taxon>Eutheria</taxon>
        <taxon>Laurasiatheria</taxon>
        <taxon>Eulipotyphla</taxon>
        <taxon>Erinaceidae</taxon>
        <taxon>Erinaceinae</taxon>
        <taxon>Erinaceus</taxon>
    </lineage>
</organism>
<reference evidence="8" key="1">
    <citation type="submission" date="2025-08" db="UniProtKB">
        <authorList>
            <consortium name="RefSeq"/>
        </authorList>
    </citation>
    <scope>IDENTIFICATION</scope>
</reference>
<gene>
    <name evidence="8" type="primary">LOC132532624</name>
</gene>
<keyword evidence="3" id="KW-0964">Secreted</keyword>
<feature type="signal peptide" evidence="6">
    <location>
        <begin position="1"/>
        <end position="22"/>
    </location>
</feature>
<keyword evidence="4 6" id="KW-0732">Signal</keyword>
<evidence type="ECO:0000313" key="8">
    <source>
        <dbReference type="RefSeq" id="XP_060026930.1"/>
    </source>
</evidence>
<dbReference type="InterPro" id="IPR028122">
    <property type="entry name" value="FAM24"/>
</dbReference>
<evidence type="ECO:0000256" key="6">
    <source>
        <dbReference type="SAM" id="SignalP"/>
    </source>
</evidence>
<feature type="transmembrane region" description="Helical" evidence="5">
    <location>
        <begin position="38"/>
        <end position="62"/>
    </location>
</feature>
<evidence type="ECO:0000256" key="5">
    <source>
        <dbReference type="SAM" id="Phobius"/>
    </source>
</evidence>